<feature type="domain" description="Argininosuccinate lyase C-terminal" evidence="7">
    <location>
        <begin position="372"/>
        <end position="444"/>
    </location>
</feature>
<dbReference type="Proteomes" id="UP000267128">
    <property type="component" value="Unassembled WGS sequence"/>
</dbReference>
<name>A0A3N0CHS3_9ACTN</name>
<comment type="caution">
    <text evidence="8">The sequence shown here is derived from an EMBL/GenBank/DDBJ whole genome shotgun (WGS) entry which is preliminary data.</text>
</comment>
<keyword evidence="9" id="KW-1185">Reference proteome</keyword>
<protein>
    <recommendedName>
        <fullName evidence="2">argininosuccinate lyase</fullName>
        <ecNumber evidence="2">4.3.2.1</ecNumber>
    </recommendedName>
</protein>
<feature type="domain" description="Fumarate lyase N-terminal" evidence="6">
    <location>
        <begin position="99"/>
        <end position="309"/>
    </location>
</feature>
<dbReference type="InterPro" id="IPR008948">
    <property type="entry name" value="L-Aspartase-like"/>
</dbReference>
<dbReference type="PANTHER" id="PTHR43814">
    <property type="entry name" value="ARGININOSUCCINATE LYASE"/>
    <property type="match status" value="1"/>
</dbReference>
<gene>
    <name evidence="8" type="ORF">EFK50_13910</name>
</gene>
<dbReference type="InterPro" id="IPR009049">
    <property type="entry name" value="Argininosuccinate_lyase"/>
</dbReference>
<dbReference type="RefSeq" id="WP_123228125.1">
    <property type="nucleotide sequence ID" value="NZ_RJSE01000007.1"/>
</dbReference>
<evidence type="ECO:0000313" key="8">
    <source>
        <dbReference type="EMBL" id="RNL62831.1"/>
    </source>
</evidence>
<sequence length="516" mass="55120">MTPAIPEGYLGTSGRISEGPAPELVEAGYRLEHGDADMLHHGLHLADLAHVISLDRQRLLPDAAAPALLTQLLDLGEVSVADFPFDVRLGDAYNSREQELVRRAGDLAGWVHLGRTRREAGRIAFRLSLRDQLLDLGDAVAAFADAVADRAESAAEVVWSDLTYLQPAQPSTFGHYLASFAEEAVRHLPRLRAAYAWADVSPAGSGGVGGTRMGLDRTGLADLLGFSAVGRNTRDTMWNLDGLVDALTVAVQATLTASRLAEDLQIFASPGFGLVRIHASHCRASVLMPQKRNPYALAVIRAGASTLVGRLTGLLTTCRTPSGQTDNWLHTYGEVTSSLALATRLLALARAVVERLELDDEALARGARDEQTAATDLADEITRCTGVDYRTSYRIVGRAVATSLATGRGLSTESVDEAAAVVTGRDNLLRDGAVDVAAVLDPLQVVLTRREPGGCGPAHVRQEIGTLRPELQLHKEWLNARRMAHREAESALVAAARAVAARAPAAKPGSTHAVRR</sequence>
<dbReference type="GO" id="GO:0004056">
    <property type="term" value="F:argininosuccinate lyase activity"/>
    <property type="evidence" value="ECO:0007669"/>
    <property type="project" value="UniProtKB-EC"/>
</dbReference>
<keyword evidence="5 8" id="KW-0456">Lyase</keyword>
<dbReference type="PANTHER" id="PTHR43814:SF1">
    <property type="entry name" value="ARGININOSUCCINATE LYASE"/>
    <property type="match status" value="1"/>
</dbReference>
<dbReference type="InterPro" id="IPR024083">
    <property type="entry name" value="Fumarase/histidase_N"/>
</dbReference>
<dbReference type="EMBL" id="RJSE01000007">
    <property type="protein sequence ID" value="RNL62831.1"/>
    <property type="molecule type" value="Genomic_DNA"/>
</dbReference>
<dbReference type="Gene3D" id="1.20.200.10">
    <property type="entry name" value="Fumarase/aspartase (Central domain)"/>
    <property type="match status" value="1"/>
</dbReference>
<dbReference type="GO" id="GO:0042450">
    <property type="term" value="P:L-arginine biosynthetic process via ornithine"/>
    <property type="evidence" value="ECO:0007669"/>
    <property type="project" value="InterPro"/>
</dbReference>
<proteinExistence type="predicted"/>
<organism evidence="8 9">
    <name type="scientific">Nocardioides marmoriginsengisoli</name>
    <dbReference type="NCBI Taxonomy" id="661483"/>
    <lineage>
        <taxon>Bacteria</taxon>
        <taxon>Bacillati</taxon>
        <taxon>Actinomycetota</taxon>
        <taxon>Actinomycetes</taxon>
        <taxon>Propionibacteriales</taxon>
        <taxon>Nocardioidaceae</taxon>
        <taxon>Nocardioides</taxon>
    </lineage>
</organism>
<dbReference type="AlphaFoldDB" id="A0A3N0CHS3"/>
<dbReference type="Pfam" id="PF14698">
    <property type="entry name" value="ASL_C2"/>
    <property type="match status" value="1"/>
</dbReference>
<evidence type="ECO:0000313" key="9">
    <source>
        <dbReference type="Proteomes" id="UP000267128"/>
    </source>
</evidence>
<comment type="pathway">
    <text evidence="1">Amino-acid biosynthesis; L-arginine biosynthesis; L-arginine from L-ornithine and carbamoyl phosphate: step 3/3.</text>
</comment>
<keyword evidence="4" id="KW-0028">Amino-acid biosynthesis</keyword>
<dbReference type="UniPathway" id="UPA00068">
    <property type="reaction ID" value="UER00114"/>
</dbReference>
<dbReference type="OrthoDB" id="4899737at2"/>
<dbReference type="Gene3D" id="1.10.275.10">
    <property type="entry name" value="Fumarase/aspartase (N-terminal domain)"/>
    <property type="match status" value="1"/>
</dbReference>
<evidence type="ECO:0000256" key="2">
    <source>
        <dbReference type="ARBA" id="ARBA00012338"/>
    </source>
</evidence>
<evidence type="ECO:0000256" key="5">
    <source>
        <dbReference type="ARBA" id="ARBA00023239"/>
    </source>
</evidence>
<dbReference type="SUPFAM" id="SSF48557">
    <property type="entry name" value="L-aspartase-like"/>
    <property type="match status" value="1"/>
</dbReference>
<dbReference type="InterPro" id="IPR000362">
    <property type="entry name" value="Fumarate_lyase_fam"/>
</dbReference>
<dbReference type="PRINTS" id="PR00145">
    <property type="entry name" value="ARGSUCLYASE"/>
</dbReference>
<keyword evidence="3" id="KW-0055">Arginine biosynthesis</keyword>
<accession>A0A3N0CHS3</accession>
<dbReference type="GO" id="GO:0005829">
    <property type="term" value="C:cytosol"/>
    <property type="evidence" value="ECO:0007669"/>
    <property type="project" value="TreeGrafter"/>
</dbReference>
<evidence type="ECO:0000256" key="4">
    <source>
        <dbReference type="ARBA" id="ARBA00022605"/>
    </source>
</evidence>
<evidence type="ECO:0000256" key="3">
    <source>
        <dbReference type="ARBA" id="ARBA00022571"/>
    </source>
</evidence>
<dbReference type="InterPro" id="IPR022761">
    <property type="entry name" value="Fumarate_lyase_N"/>
</dbReference>
<evidence type="ECO:0000256" key="1">
    <source>
        <dbReference type="ARBA" id="ARBA00004941"/>
    </source>
</evidence>
<dbReference type="Gene3D" id="1.10.40.30">
    <property type="entry name" value="Fumarase/aspartase (C-terminal domain)"/>
    <property type="match status" value="1"/>
</dbReference>
<evidence type="ECO:0000259" key="7">
    <source>
        <dbReference type="Pfam" id="PF14698"/>
    </source>
</evidence>
<reference evidence="8 9" key="1">
    <citation type="submission" date="2018-11" db="EMBL/GenBank/DDBJ databases">
        <authorList>
            <person name="Li F."/>
        </authorList>
    </citation>
    <scope>NUCLEOTIDE SEQUENCE [LARGE SCALE GENOMIC DNA]</scope>
    <source>
        <strain evidence="8 9">Gsoil 097</strain>
    </source>
</reference>
<dbReference type="InterPro" id="IPR029419">
    <property type="entry name" value="Arg_succ_lyase_C"/>
</dbReference>
<dbReference type="EC" id="4.3.2.1" evidence="2"/>
<dbReference type="PRINTS" id="PR00149">
    <property type="entry name" value="FUMRATELYASE"/>
</dbReference>
<evidence type="ECO:0000259" key="6">
    <source>
        <dbReference type="Pfam" id="PF00206"/>
    </source>
</evidence>
<dbReference type="Pfam" id="PF00206">
    <property type="entry name" value="Lyase_1"/>
    <property type="match status" value="1"/>
</dbReference>